<protein>
    <recommendedName>
        <fullName evidence="4">Secreted protein</fullName>
    </recommendedName>
</protein>
<evidence type="ECO:0008006" key="4">
    <source>
        <dbReference type="Google" id="ProtNLM"/>
    </source>
</evidence>
<dbReference type="Proteomes" id="UP000316621">
    <property type="component" value="Chromosome 1"/>
</dbReference>
<proteinExistence type="predicted"/>
<keyword evidence="3" id="KW-1185">Reference proteome</keyword>
<organism evidence="2 3">
    <name type="scientific">Papaver somniferum</name>
    <name type="common">Opium poppy</name>
    <dbReference type="NCBI Taxonomy" id="3469"/>
    <lineage>
        <taxon>Eukaryota</taxon>
        <taxon>Viridiplantae</taxon>
        <taxon>Streptophyta</taxon>
        <taxon>Embryophyta</taxon>
        <taxon>Tracheophyta</taxon>
        <taxon>Spermatophyta</taxon>
        <taxon>Magnoliopsida</taxon>
        <taxon>Ranunculales</taxon>
        <taxon>Papaveraceae</taxon>
        <taxon>Papaveroideae</taxon>
        <taxon>Papaver</taxon>
    </lineage>
</organism>
<feature type="signal peptide" evidence="1">
    <location>
        <begin position="1"/>
        <end position="21"/>
    </location>
</feature>
<evidence type="ECO:0000313" key="3">
    <source>
        <dbReference type="Proteomes" id="UP000316621"/>
    </source>
</evidence>
<sequence>MKKLVLLQLVVLWAVVGVSDLDRVQRFSCSGDSFDPWQKYKRKLSKVMVVMMTIMTARFMDPRDLLCDRWNNWRISRACVGEQPN</sequence>
<gene>
    <name evidence="2" type="ORF">C5167_036908</name>
</gene>
<keyword evidence="1" id="KW-0732">Signal</keyword>
<accession>A0A4Y7I985</accession>
<feature type="chain" id="PRO_5021442717" description="Secreted protein" evidence="1">
    <location>
        <begin position="22"/>
        <end position="85"/>
    </location>
</feature>
<dbReference type="AlphaFoldDB" id="A0A4Y7I985"/>
<dbReference type="Gramene" id="RZC43959">
    <property type="protein sequence ID" value="RZC43959"/>
    <property type="gene ID" value="C5167_036908"/>
</dbReference>
<name>A0A4Y7I985_PAPSO</name>
<reference evidence="2 3" key="1">
    <citation type="journal article" date="2018" name="Science">
        <title>The opium poppy genome and morphinan production.</title>
        <authorList>
            <person name="Guo L."/>
            <person name="Winzer T."/>
            <person name="Yang X."/>
            <person name="Li Y."/>
            <person name="Ning Z."/>
            <person name="He Z."/>
            <person name="Teodor R."/>
            <person name="Lu Y."/>
            <person name="Bowser T.A."/>
            <person name="Graham I.A."/>
            <person name="Ye K."/>
        </authorList>
    </citation>
    <scope>NUCLEOTIDE SEQUENCE [LARGE SCALE GENOMIC DNA]</scope>
    <source>
        <strain evidence="3">cv. HN1</strain>
        <tissue evidence="2">Leaves</tissue>
    </source>
</reference>
<dbReference type="EMBL" id="CM010715">
    <property type="protein sequence ID" value="RZC43959.1"/>
    <property type="molecule type" value="Genomic_DNA"/>
</dbReference>
<evidence type="ECO:0000313" key="2">
    <source>
        <dbReference type="EMBL" id="RZC43959.1"/>
    </source>
</evidence>
<evidence type="ECO:0000256" key="1">
    <source>
        <dbReference type="SAM" id="SignalP"/>
    </source>
</evidence>